<evidence type="ECO:0000256" key="2">
    <source>
        <dbReference type="SAM" id="SignalP"/>
    </source>
</evidence>
<reference evidence="3" key="1">
    <citation type="journal article" date="2020" name="Stud. Mycol.">
        <title>101 Dothideomycetes genomes: a test case for predicting lifestyles and emergence of pathogens.</title>
        <authorList>
            <person name="Haridas S."/>
            <person name="Albert R."/>
            <person name="Binder M."/>
            <person name="Bloem J."/>
            <person name="Labutti K."/>
            <person name="Salamov A."/>
            <person name="Andreopoulos B."/>
            <person name="Baker S."/>
            <person name="Barry K."/>
            <person name="Bills G."/>
            <person name="Bluhm B."/>
            <person name="Cannon C."/>
            <person name="Castanera R."/>
            <person name="Culley D."/>
            <person name="Daum C."/>
            <person name="Ezra D."/>
            <person name="Gonzalez J."/>
            <person name="Henrissat B."/>
            <person name="Kuo A."/>
            <person name="Liang C."/>
            <person name="Lipzen A."/>
            <person name="Lutzoni F."/>
            <person name="Magnuson J."/>
            <person name="Mondo S."/>
            <person name="Nolan M."/>
            <person name="Ohm R."/>
            <person name="Pangilinan J."/>
            <person name="Park H.-J."/>
            <person name="Ramirez L."/>
            <person name="Alfaro M."/>
            <person name="Sun H."/>
            <person name="Tritt A."/>
            <person name="Yoshinaga Y."/>
            <person name="Zwiers L.-H."/>
            <person name="Turgeon B."/>
            <person name="Goodwin S."/>
            <person name="Spatafora J."/>
            <person name="Crous P."/>
            <person name="Grigoriev I."/>
        </authorList>
    </citation>
    <scope>NUCLEOTIDE SEQUENCE</scope>
    <source>
        <strain evidence="3">CBS 113979</strain>
    </source>
</reference>
<dbReference type="OrthoDB" id="10262962at2759"/>
<dbReference type="Gene3D" id="3.40.50.1240">
    <property type="entry name" value="Phosphoglycerate mutase-like"/>
    <property type="match status" value="1"/>
</dbReference>
<keyword evidence="2" id="KW-0732">Signal</keyword>
<accession>A0A6G1GP98</accession>
<dbReference type="AlphaFoldDB" id="A0A6G1GP98"/>
<dbReference type="InterPro" id="IPR050645">
    <property type="entry name" value="Histidine_acid_phosphatase"/>
</dbReference>
<evidence type="ECO:0000256" key="1">
    <source>
        <dbReference type="ARBA" id="ARBA00005375"/>
    </source>
</evidence>
<dbReference type="InterPro" id="IPR029033">
    <property type="entry name" value="His_PPase_superfam"/>
</dbReference>
<organism evidence="3 4">
    <name type="scientific">Aulographum hederae CBS 113979</name>
    <dbReference type="NCBI Taxonomy" id="1176131"/>
    <lineage>
        <taxon>Eukaryota</taxon>
        <taxon>Fungi</taxon>
        <taxon>Dikarya</taxon>
        <taxon>Ascomycota</taxon>
        <taxon>Pezizomycotina</taxon>
        <taxon>Dothideomycetes</taxon>
        <taxon>Pleosporomycetidae</taxon>
        <taxon>Aulographales</taxon>
        <taxon>Aulographaceae</taxon>
    </lineage>
</organism>
<dbReference type="InterPro" id="IPR000560">
    <property type="entry name" value="His_Pase_clade-2"/>
</dbReference>
<dbReference type="PANTHER" id="PTHR11567:SF195">
    <property type="entry name" value="ACID PHOSPHATASE, PUTATIVE (AFU_ORTHOLOGUE AFUA_3G14570)-RELATED"/>
    <property type="match status" value="1"/>
</dbReference>
<dbReference type="Pfam" id="PF00328">
    <property type="entry name" value="His_Phos_2"/>
    <property type="match status" value="1"/>
</dbReference>
<dbReference type="EMBL" id="ML977180">
    <property type="protein sequence ID" value="KAF1982796.1"/>
    <property type="molecule type" value="Genomic_DNA"/>
</dbReference>
<protein>
    <submittedName>
        <fullName evidence="3">Phosphoglycerate mutase-like protein</fullName>
    </submittedName>
</protein>
<dbReference type="PANTHER" id="PTHR11567">
    <property type="entry name" value="ACID PHOSPHATASE-RELATED"/>
    <property type="match status" value="1"/>
</dbReference>
<feature type="signal peptide" evidence="2">
    <location>
        <begin position="1"/>
        <end position="18"/>
    </location>
</feature>
<gene>
    <name evidence="3" type="ORF">K402DRAFT_339525</name>
</gene>
<evidence type="ECO:0000313" key="3">
    <source>
        <dbReference type="EMBL" id="KAF1982796.1"/>
    </source>
</evidence>
<feature type="chain" id="PRO_5026147488" evidence="2">
    <location>
        <begin position="19"/>
        <end position="500"/>
    </location>
</feature>
<dbReference type="SUPFAM" id="SSF53254">
    <property type="entry name" value="Phosphoglycerate mutase-like"/>
    <property type="match status" value="1"/>
</dbReference>
<sequence>MFFSRHILPLILLGGGKSIVFPANAASNATHGVWHPPKASWITDLAQVVNGTGVHGFIFNSSINPKGVNYGTYNWCNMPHVRKDTYPEASGDLQLEYIEVIHRHHKRTPYASNQFPHEDISWDCSDIGLSITSSPLLPDFSFPAAATYWNISIPPSQPFAALLPSPNSTCAFPQITHGGFLDSYQHGVDLATVYRSLLGRGYSPEKIKFRATNNIITSQVAGALIRGMFRGRLPAGDRPNIPLQIQPPQIDSLEPTYPCPSSAALTSSIRSSAEWQDHLAASSALYNSLDAVSGVDPNDEGWHSSWDRYYDALSARQCHEKPLPCSPSDPANCILQTQADTVYRLGQWEYSFQYRGSGPQTLQATQASFGVWISELAAHLRSKMSGESEVVYFHNVAHDGSVSRLLSILQLEKMVWPGMGAEVVFELYSRRGSGNHHGSSGARSTKKWYIRILWSGMILRSSNSTLGEAEMLDADIFLNYIDELAGPGANQVVDMCGTEV</sequence>
<dbReference type="GO" id="GO:0016791">
    <property type="term" value="F:phosphatase activity"/>
    <property type="evidence" value="ECO:0007669"/>
    <property type="project" value="TreeGrafter"/>
</dbReference>
<keyword evidence="4" id="KW-1185">Reference proteome</keyword>
<name>A0A6G1GP98_9PEZI</name>
<comment type="similarity">
    <text evidence="1">Belongs to the histidine acid phosphatase family.</text>
</comment>
<proteinExistence type="inferred from homology"/>
<dbReference type="Proteomes" id="UP000800041">
    <property type="component" value="Unassembled WGS sequence"/>
</dbReference>
<evidence type="ECO:0000313" key="4">
    <source>
        <dbReference type="Proteomes" id="UP000800041"/>
    </source>
</evidence>